<feature type="compositionally biased region" description="Low complexity" evidence="1">
    <location>
        <begin position="74"/>
        <end position="86"/>
    </location>
</feature>
<reference evidence="2" key="1">
    <citation type="journal article" date="2020" name="Stud. Mycol.">
        <title>101 Dothideomycetes genomes: a test case for predicting lifestyles and emergence of pathogens.</title>
        <authorList>
            <person name="Haridas S."/>
            <person name="Albert R."/>
            <person name="Binder M."/>
            <person name="Bloem J."/>
            <person name="Labutti K."/>
            <person name="Salamov A."/>
            <person name="Andreopoulos B."/>
            <person name="Baker S."/>
            <person name="Barry K."/>
            <person name="Bills G."/>
            <person name="Bluhm B."/>
            <person name="Cannon C."/>
            <person name="Castanera R."/>
            <person name="Culley D."/>
            <person name="Daum C."/>
            <person name="Ezra D."/>
            <person name="Gonzalez J."/>
            <person name="Henrissat B."/>
            <person name="Kuo A."/>
            <person name="Liang C."/>
            <person name="Lipzen A."/>
            <person name="Lutzoni F."/>
            <person name="Magnuson J."/>
            <person name="Mondo S."/>
            <person name="Nolan M."/>
            <person name="Ohm R."/>
            <person name="Pangilinan J."/>
            <person name="Park H.-J."/>
            <person name="Ramirez L."/>
            <person name="Alfaro M."/>
            <person name="Sun H."/>
            <person name="Tritt A."/>
            <person name="Yoshinaga Y."/>
            <person name="Zwiers L.-H."/>
            <person name="Turgeon B."/>
            <person name="Goodwin S."/>
            <person name="Spatafora J."/>
            <person name="Crous P."/>
            <person name="Grigoriev I."/>
        </authorList>
    </citation>
    <scope>NUCLEOTIDE SEQUENCE</scope>
    <source>
        <strain evidence="2">CBS 379.55</strain>
    </source>
</reference>
<feature type="region of interest" description="Disordered" evidence="1">
    <location>
        <begin position="285"/>
        <end position="330"/>
    </location>
</feature>
<sequence length="330" mass="36851">MSALAVRRRRKSSGDCMHMICRGLSIDHSALEPRRNFAQTNLPLTPPSTPTKSVSQATHQRIAEARKKWKLSRGSRSSLTSSFTTSPAAVSLSCPRAIFKSSEHQTPRAVKEGHHDEPQAYQWRSPTWSLPDTPLRSPTSHGPDTPPHSPTSRLPDQTPRPSPVIREADLVRRTIVDNTELGPSPGKLNRMSSVTKTLKRNASLMLPKAPLPRLQEHDEHQGSAQQHHSLLPLRERPLVGRRAVSDEAPHSHSEFPSTTQKCVASMTRTLKRSASAVVPKLHQLHQAKLLGSPEQTPLPRSRPRRDVDEKKLRTSKYEDTSQETKPPIPY</sequence>
<feature type="compositionally biased region" description="Polar residues" evidence="1">
    <location>
        <begin position="122"/>
        <end position="142"/>
    </location>
</feature>
<proteinExistence type="predicted"/>
<dbReference type="RefSeq" id="XP_033655481.1">
    <property type="nucleotide sequence ID" value="XM_033794344.1"/>
</dbReference>
<dbReference type="AlphaFoldDB" id="A0A6A6JN64"/>
<protein>
    <submittedName>
        <fullName evidence="2">Uncharacterized protein</fullName>
    </submittedName>
</protein>
<accession>A0A6A6JN64</accession>
<dbReference type="EMBL" id="ML986489">
    <property type="protein sequence ID" value="KAF2277942.1"/>
    <property type="molecule type" value="Genomic_DNA"/>
</dbReference>
<feature type="region of interest" description="Disordered" evidence="1">
    <location>
        <begin position="39"/>
        <end position="86"/>
    </location>
</feature>
<feature type="compositionally biased region" description="Basic and acidic residues" evidence="1">
    <location>
        <begin position="103"/>
        <end position="118"/>
    </location>
</feature>
<feature type="region of interest" description="Disordered" evidence="1">
    <location>
        <begin position="215"/>
        <end position="235"/>
    </location>
</feature>
<evidence type="ECO:0000313" key="3">
    <source>
        <dbReference type="Proteomes" id="UP000800097"/>
    </source>
</evidence>
<name>A0A6A6JN64_WESOR</name>
<dbReference type="Proteomes" id="UP000800097">
    <property type="component" value="Unassembled WGS sequence"/>
</dbReference>
<evidence type="ECO:0000256" key="1">
    <source>
        <dbReference type="SAM" id="MobiDB-lite"/>
    </source>
</evidence>
<dbReference type="GeneID" id="54547519"/>
<evidence type="ECO:0000313" key="2">
    <source>
        <dbReference type="EMBL" id="KAF2277942.1"/>
    </source>
</evidence>
<keyword evidence="3" id="KW-1185">Reference proteome</keyword>
<gene>
    <name evidence="2" type="ORF">EI97DRAFT_278996</name>
</gene>
<feature type="compositionally biased region" description="Basic and acidic residues" evidence="1">
    <location>
        <begin position="304"/>
        <end position="319"/>
    </location>
</feature>
<feature type="region of interest" description="Disordered" evidence="1">
    <location>
        <begin position="103"/>
        <end position="171"/>
    </location>
</feature>
<organism evidence="2 3">
    <name type="scientific">Westerdykella ornata</name>
    <dbReference type="NCBI Taxonomy" id="318751"/>
    <lineage>
        <taxon>Eukaryota</taxon>
        <taxon>Fungi</taxon>
        <taxon>Dikarya</taxon>
        <taxon>Ascomycota</taxon>
        <taxon>Pezizomycotina</taxon>
        <taxon>Dothideomycetes</taxon>
        <taxon>Pleosporomycetidae</taxon>
        <taxon>Pleosporales</taxon>
        <taxon>Sporormiaceae</taxon>
        <taxon>Westerdykella</taxon>
    </lineage>
</organism>